<organism evidence="2 3">
    <name type="scientific">Nocardia bovistercoris</name>
    <dbReference type="NCBI Taxonomy" id="2785916"/>
    <lineage>
        <taxon>Bacteria</taxon>
        <taxon>Bacillati</taxon>
        <taxon>Actinomycetota</taxon>
        <taxon>Actinomycetes</taxon>
        <taxon>Mycobacteriales</taxon>
        <taxon>Nocardiaceae</taxon>
        <taxon>Nocardia</taxon>
    </lineage>
</organism>
<dbReference type="EMBL" id="JADMLG010000001">
    <property type="protein sequence ID" value="MBH0775056.1"/>
    <property type="molecule type" value="Genomic_DNA"/>
</dbReference>
<dbReference type="Proteomes" id="UP000655751">
    <property type="component" value="Unassembled WGS sequence"/>
</dbReference>
<evidence type="ECO:0000256" key="1">
    <source>
        <dbReference type="SAM" id="MobiDB-lite"/>
    </source>
</evidence>
<dbReference type="AlphaFoldDB" id="A0A931N1L4"/>
<accession>A0A931N1L4</accession>
<dbReference type="RefSeq" id="WP_196147381.1">
    <property type="nucleotide sequence ID" value="NZ_JADMLG010000001.1"/>
</dbReference>
<sequence length="122" mass="14630">MHSEHEDHMRAEYDTYYRLGRDMFEAGTEAEIDRMEDQQSEIARRWQQGPHAEHWNYLADAEHDWEHAPDTMRRFMDNVAFNREHHTGLAALTDVQVRSQEQARELTGNDRPQPRRERGRGR</sequence>
<evidence type="ECO:0000313" key="3">
    <source>
        <dbReference type="Proteomes" id="UP000655751"/>
    </source>
</evidence>
<gene>
    <name evidence="2" type="ORF">IT779_02005</name>
</gene>
<keyword evidence="3" id="KW-1185">Reference proteome</keyword>
<feature type="region of interest" description="Disordered" evidence="1">
    <location>
        <begin position="92"/>
        <end position="122"/>
    </location>
</feature>
<protein>
    <submittedName>
        <fullName evidence="2">Uncharacterized protein</fullName>
    </submittedName>
</protein>
<feature type="compositionally biased region" description="Basic and acidic residues" evidence="1">
    <location>
        <begin position="101"/>
        <end position="116"/>
    </location>
</feature>
<evidence type="ECO:0000313" key="2">
    <source>
        <dbReference type="EMBL" id="MBH0775056.1"/>
    </source>
</evidence>
<reference evidence="2" key="1">
    <citation type="submission" date="2020-11" db="EMBL/GenBank/DDBJ databases">
        <title>Nocardia NEAU-351.nov., a novel actinomycete isolated from the cow dung.</title>
        <authorList>
            <person name="Zhang X."/>
        </authorList>
    </citation>
    <scope>NUCLEOTIDE SEQUENCE</scope>
    <source>
        <strain evidence="2">NEAU-351</strain>
    </source>
</reference>
<proteinExistence type="predicted"/>
<name>A0A931N1L4_9NOCA</name>
<comment type="caution">
    <text evidence="2">The sequence shown here is derived from an EMBL/GenBank/DDBJ whole genome shotgun (WGS) entry which is preliminary data.</text>
</comment>